<feature type="compositionally biased region" description="Low complexity" evidence="4">
    <location>
        <begin position="10"/>
        <end position="24"/>
    </location>
</feature>
<dbReference type="InterPro" id="IPR011009">
    <property type="entry name" value="Kinase-like_dom_sf"/>
</dbReference>
<keyword evidence="1" id="KW-0723">Serine/threonine-protein kinase</keyword>
<feature type="compositionally biased region" description="Low complexity" evidence="4">
    <location>
        <begin position="141"/>
        <end position="156"/>
    </location>
</feature>
<dbReference type="Proteomes" id="UP000822688">
    <property type="component" value="Chromosome 8"/>
</dbReference>
<dbReference type="PROSITE" id="PS51158">
    <property type="entry name" value="ALPHA_KINASE"/>
    <property type="match status" value="1"/>
</dbReference>
<proteinExistence type="predicted"/>
<protein>
    <recommendedName>
        <fullName evidence="5">Alpha-type protein kinase domain-containing protein</fullName>
    </recommendedName>
</protein>
<feature type="domain" description="Alpha-type protein kinase" evidence="5">
    <location>
        <begin position="619"/>
        <end position="848"/>
    </location>
</feature>
<feature type="compositionally biased region" description="Low complexity" evidence="4">
    <location>
        <begin position="191"/>
        <end position="205"/>
    </location>
</feature>
<feature type="region of interest" description="Disordered" evidence="4">
    <location>
        <begin position="51"/>
        <end position="109"/>
    </location>
</feature>
<dbReference type="EMBL" id="CM026429">
    <property type="protein sequence ID" value="KAG0564826.1"/>
    <property type="molecule type" value="Genomic_DNA"/>
</dbReference>
<dbReference type="InterPro" id="IPR036465">
    <property type="entry name" value="vWFA_dom_sf"/>
</dbReference>
<dbReference type="GO" id="GO:0005524">
    <property type="term" value="F:ATP binding"/>
    <property type="evidence" value="ECO:0007669"/>
    <property type="project" value="InterPro"/>
</dbReference>
<keyword evidence="3" id="KW-0418">Kinase</keyword>
<evidence type="ECO:0000256" key="2">
    <source>
        <dbReference type="ARBA" id="ARBA00022679"/>
    </source>
</evidence>
<dbReference type="SUPFAM" id="SSF56112">
    <property type="entry name" value="Protein kinase-like (PK-like)"/>
    <property type="match status" value="1"/>
</dbReference>
<accession>A0A8T0GYU9</accession>
<dbReference type="Gene3D" id="3.40.50.410">
    <property type="entry name" value="von Willebrand factor, type A domain"/>
    <property type="match status" value="1"/>
</dbReference>
<evidence type="ECO:0000313" key="6">
    <source>
        <dbReference type="EMBL" id="KAG0564826.1"/>
    </source>
</evidence>
<evidence type="ECO:0000256" key="4">
    <source>
        <dbReference type="SAM" id="MobiDB-lite"/>
    </source>
</evidence>
<evidence type="ECO:0000256" key="1">
    <source>
        <dbReference type="ARBA" id="ARBA00022527"/>
    </source>
</evidence>
<feature type="region of interest" description="Disordered" evidence="4">
    <location>
        <begin position="1"/>
        <end position="24"/>
    </location>
</feature>
<feature type="compositionally biased region" description="Polar residues" evidence="4">
    <location>
        <begin position="85"/>
        <end position="104"/>
    </location>
</feature>
<sequence length="863" mass="97213">MDRIGEGSREGSVGSSSSGQSWETLLLTEQVEQLRREIELLKATITRTHVAPYPDHSTRTHQIQMGQLSPERERLPDSRLAPSGSAVSPRTYQDVNRSMPQSGAPQPDFYAYRNDQYQVPVSPEGMTSSHKYVIEAPFATKTVSSSKTSRSLSLPKPSAPPGASTRNHLAHSRSIQVDKDESSLRRDNWTSPGSYMPPSSPGLSPRVVPDFGEQNKSMSPQTLQSLGRLHMLRQDKEKLEAELSSRTRAQVKNNPVSAGSDMSLRSRKALDEAARVKREIDMLNASKAEIPAMSERTRQVMDQLERVRLENEILRSSKAKEMESARRRLAYFEQNHAAASRARMLEIRKMIITSQELDLAFLVDATGSMQTSIDMIKTTVTTMAAGIMASYPECKLRVAFVPYRDYVDAEQDDSELCDFTTNFYGPDSDFSLALSRVHAAGGGDDAEDVFSGIARVAQLSWDATNRLVFHIADAPCHGLKFHELGVGDFYPHGDIYDRTIEDQLRILYEVCHVSTYFFCHLNATTRKMIRVFQAAAAGSPLTILEEQFQNISSIPHKVITLCRGTIQQTLNVVNAQHPLDTQFVHEAVVKGVPSWSQVPVQFGVHFRCKWYRALDDMLSRINNKMALEEEAMDHIQVQIAKHPFSDEGAVRWPYYASITYPNERPRSMVVKRFKTPLGKDVREVHKRERYWAQMEVQSVSAHMANEFNNITLNMKNVKKVEFTQVTTLEVGSGPNVKYFNMESLLEGEWLRYSNNGGYVNTLDYAAVLQAFTHWTHERSRGLLMVTDLQGVRMMNSFGENVFCLCDPAIHCTDVLRFTRTNLGSEGFKLFFDTHKCNDVCEKLGLAVGRAGRTLSGTQVGSYW</sequence>
<dbReference type="SMART" id="SM00811">
    <property type="entry name" value="Alpha_kinase"/>
    <property type="match status" value="1"/>
</dbReference>
<feature type="compositionally biased region" description="Basic and acidic residues" evidence="4">
    <location>
        <begin position="176"/>
        <end position="188"/>
    </location>
</feature>
<feature type="region of interest" description="Disordered" evidence="4">
    <location>
        <begin position="141"/>
        <end position="220"/>
    </location>
</feature>
<name>A0A8T0GYU9_CERPU</name>
<dbReference type="Gene3D" id="3.20.200.10">
    <property type="entry name" value="MHCK/EF2 kinase"/>
    <property type="match status" value="1"/>
</dbReference>
<dbReference type="GO" id="GO:0004674">
    <property type="term" value="F:protein serine/threonine kinase activity"/>
    <property type="evidence" value="ECO:0007669"/>
    <property type="project" value="UniProtKB-KW"/>
</dbReference>
<dbReference type="AlphaFoldDB" id="A0A8T0GYU9"/>
<gene>
    <name evidence="6" type="ORF">KC19_8G143000</name>
</gene>
<keyword evidence="7" id="KW-1185">Reference proteome</keyword>
<dbReference type="FunFam" id="3.30.200.20:FF:001043">
    <property type="entry name" value="Alpha-protein kinase vwkA"/>
    <property type="match status" value="1"/>
</dbReference>
<evidence type="ECO:0000256" key="3">
    <source>
        <dbReference type="ARBA" id="ARBA00022777"/>
    </source>
</evidence>
<dbReference type="PANTHER" id="PTHR47763">
    <property type="entry name" value="ALPHA-PROTEIN KINASE VWKA"/>
    <property type="match status" value="1"/>
</dbReference>
<evidence type="ECO:0000313" key="7">
    <source>
        <dbReference type="Proteomes" id="UP000822688"/>
    </source>
</evidence>
<dbReference type="InterPro" id="IPR052969">
    <property type="entry name" value="Thr-specific_kinase-like"/>
</dbReference>
<organism evidence="6 7">
    <name type="scientific">Ceratodon purpureus</name>
    <name type="common">Fire moss</name>
    <name type="synonym">Dicranum purpureum</name>
    <dbReference type="NCBI Taxonomy" id="3225"/>
    <lineage>
        <taxon>Eukaryota</taxon>
        <taxon>Viridiplantae</taxon>
        <taxon>Streptophyta</taxon>
        <taxon>Embryophyta</taxon>
        <taxon>Bryophyta</taxon>
        <taxon>Bryophytina</taxon>
        <taxon>Bryopsida</taxon>
        <taxon>Dicranidae</taxon>
        <taxon>Pseudoditrichales</taxon>
        <taxon>Ditrichaceae</taxon>
        <taxon>Ceratodon</taxon>
    </lineage>
</organism>
<dbReference type="SUPFAM" id="SSF53300">
    <property type="entry name" value="vWA-like"/>
    <property type="match status" value="1"/>
</dbReference>
<dbReference type="CDD" id="cd16970">
    <property type="entry name" value="Alpha_kinase_VwkA_like"/>
    <property type="match status" value="1"/>
</dbReference>
<evidence type="ECO:0000259" key="5">
    <source>
        <dbReference type="PROSITE" id="PS51158"/>
    </source>
</evidence>
<dbReference type="PANTHER" id="PTHR47763:SF4">
    <property type="entry name" value="ALPHA-PROTEIN KINASE VWKA"/>
    <property type="match status" value="1"/>
</dbReference>
<dbReference type="Gene3D" id="3.30.200.20">
    <property type="entry name" value="Phosphorylase Kinase, domain 1"/>
    <property type="match status" value="1"/>
</dbReference>
<dbReference type="Pfam" id="PF02816">
    <property type="entry name" value="Alpha_kinase"/>
    <property type="match status" value="1"/>
</dbReference>
<dbReference type="InterPro" id="IPR004166">
    <property type="entry name" value="a-kinase_dom"/>
</dbReference>
<reference evidence="6" key="1">
    <citation type="submission" date="2020-06" db="EMBL/GenBank/DDBJ databases">
        <title>WGS assembly of Ceratodon purpureus strain R40.</title>
        <authorList>
            <person name="Carey S.B."/>
            <person name="Jenkins J."/>
            <person name="Shu S."/>
            <person name="Lovell J.T."/>
            <person name="Sreedasyam A."/>
            <person name="Maumus F."/>
            <person name="Tiley G.P."/>
            <person name="Fernandez-Pozo N."/>
            <person name="Barry K."/>
            <person name="Chen C."/>
            <person name="Wang M."/>
            <person name="Lipzen A."/>
            <person name="Daum C."/>
            <person name="Saski C.A."/>
            <person name="Payton A.C."/>
            <person name="Mcbreen J.C."/>
            <person name="Conrad R.E."/>
            <person name="Kollar L.M."/>
            <person name="Olsson S."/>
            <person name="Huttunen S."/>
            <person name="Landis J.B."/>
            <person name="Wickett N.J."/>
            <person name="Johnson M.G."/>
            <person name="Rensing S.A."/>
            <person name="Grimwood J."/>
            <person name="Schmutz J."/>
            <person name="Mcdaniel S.F."/>
        </authorList>
    </citation>
    <scope>NUCLEOTIDE SEQUENCE</scope>
    <source>
        <strain evidence="6">R40</strain>
    </source>
</reference>
<keyword evidence="2" id="KW-0808">Transferase</keyword>
<comment type="caution">
    <text evidence="6">The sequence shown here is derived from an EMBL/GenBank/DDBJ whole genome shotgun (WGS) entry which is preliminary data.</text>
</comment>